<proteinExistence type="predicted"/>
<reference evidence="1 2" key="1">
    <citation type="journal article" date="2007" name="Science">
        <title>Genomic minimalism in the early diverging intestinal parasite Giardia lamblia.</title>
        <authorList>
            <person name="Morrison H.G."/>
            <person name="McArthur A.G."/>
            <person name="Gillin F.D."/>
            <person name="Aley S.B."/>
            <person name="Adam R.D."/>
            <person name="Olsen G.J."/>
            <person name="Best A.A."/>
            <person name="Cande W.Z."/>
            <person name="Chen F."/>
            <person name="Cipriano M.J."/>
            <person name="Davids B.J."/>
            <person name="Dawson S.C."/>
            <person name="Elmendorf H.G."/>
            <person name="Hehl A.B."/>
            <person name="Holder M.E."/>
            <person name="Huse S.M."/>
            <person name="Kim U.U."/>
            <person name="Lasek-Nesselquist E."/>
            <person name="Manning G."/>
            <person name="Nigam A."/>
            <person name="Nixon J.E."/>
            <person name="Palm D."/>
            <person name="Passamaneck N.E."/>
            <person name="Prabhu A."/>
            <person name="Reich C.I."/>
            <person name="Reiner D.S."/>
            <person name="Samuelson J."/>
            <person name="Svard S.G."/>
            <person name="Sogin M.L."/>
        </authorList>
    </citation>
    <scope>NUCLEOTIDE SEQUENCE [LARGE SCALE GENOMIC DNA]</scope>
    <source>
        <strain evidence="1 2">WB C6</strain>
    </source>
</reference>
<dbReference type="PANTHER" id="PTHR24184">
    <property type="entry name" value="SI:CH211-189E2.2"/>
    <property type="match status" value="1"/>
</dbReference>
<name>A8BB71_GIAIC</name>
<dbReference type="OMA" id="MHAVMAN"/>
<evidence type="ECO:0000313" key="2">
    <source>
        <dbReference type="Proteomes" id="UP000001548"/>
    </source>
</evidence>
<sequence>MLSRELWFNAIRRHDYAFVNANLDKFKRVRDDLGFTGLMYAAWTNDMEMVRLLADDELNLSNGQGNTATIIAALNGSVDACQYLLTRETIGLNEFGHTPLTLAAAEGVTATIPVLLPYYGTMKDANGWTPLDHAASNGHIDAVKLLIADLSPRILSLDSAIEHAMLSGNKHVVELLALCKDTVTSSPCITCNYYRTLWVSQLSAPTSRKDEEKAPLGDQPSGHGPLHTECLDISLARMEWSHVSQICSERLASVRSTRKGLATLDRYLSALLALWGSSGPEAPLYQPDSSLHGITPLMVAASSGRADLVETLITEYLGKRNSQGLTALMIAARRGHLDCVKLLVPEAKKVDIDGYTALMHAVMANAMSVVDYLADYECGIRCPDGNTALLLAAKLGHPRVPPSLIKAEAKIKDTDGNVALIYAALDRNKPLISLLCEAEAGISNYMGLTALMAAAYTNDCDTILLTLSTGKKKRMHGGFTALMIAACLNNREAVEALVGHEAFCVTDTHFSALLLAVVCGSVDASRTLGLVEMTILSPHGHNAVTLSANGPCGSIISDICDGIKNSA</sequence>
<dbReference type="InterPro" id="IPR002110">
    <property type="entry name" value="Ankyrin_rpt"/>
</dbReference>
<gene>
    <name evidence="1" type="ORF">GL50803_008928</name>
</gene>
<dbReference type="SUPFAM" id="SSF48403">
    <property type="entry name" value="Ankyrin repeat"/>
    <property type="match status" value="2"/>
</dbReference>
<comment type="caution">
    <text evidence="1">The sequence shown here is derived from an EMBL/GenBank/DDBJ whole genome shotgun (WGS) entry which is preliminary data.</text>
</comment>
<evidence type="ECO:0000313" key="1">
    <source>
        <dbReference type="EMBL" id="KAE8302071.1"/>
    </source>
</evidence>
<dbReference type="Proteomes" id="UP000001548">
    <property type="component" value="Unassembled WGS sequence"/>
</dbReference>
<dbReference type="Pfam" id="PF00023">
    <property type="entry name" value="Ank"/>
    <property type="match status" value="1"/>
</dbReference>
<dbReference type="VEuPathDB" id="GiardiaDB:GL50803_8928"/>
<protein>
    <submittedName>
        <fullName evidence="1">Ankyrin repeat protein 1</fullName>
    </submittedName>
</protein>
<dbReference type="AlphaFoldDB" id="A8BB71"/>
<dbReference type="GeneID" id="5701134"/>
<dbReference type="PANTHER" id="PTHR24184:SF11">
    <property type="entry name" value="ANKYRIN REPEAT AND SOCS BOX CONTAINING 3"/>
    <property type="match status" value="1"/>
</dbReference>
<organism evidence="1 2">
    <name type="scientific">Giardia intestinalis (strain ATCC 50803 / WB clone C6)</name>
    <name type="common">Giardia lamblia</name>
    <dbReference type="NCBI Taxonomy" id="184922"/>
    <lineage>
        <taxon>Eukaryota</taxon>
        <taxon>Metamonada</taxon>
        <taxon>Diplomonadida</taxon>
        <taxon>Hexamitidae</taxon>
        <taxon>Giardiinae</taxon>
        <taxon>Giardia</taxon>
    </lineage>
</organism>
<dbReference type="RefSeq" id="XP_001708224.1">
    <property type="nucleotide sequence ID" value="XM_001708172.1"/>
</dbReference>
<accession>A8BB71</accession>
<dbReference type="Gene3D" id="1.25.40.20">
    <property type="entry name" value="Ankyrin repeat-containing domain"/>
    <property type="match status" value="4"/>
</dbReference>
<dbReference type="KEGG" id="gla:GL50803_008928"/>
<dbReference type="STRING" id="184922.A8BB71"/>
<dbReference type="PROSITE" id="PS50297">
    <property type="entry name" value="ANK_REP_REGION"/>
    <property type="match status" value="3"/>
</dbReference>
<dbReference type="SMART" id="SM00248">
    <property type="entry name" value="ANK"/>
    <property type="match status" value="12"/>
</dbReference>
<keyword evidence="2" id="KW-1185">Reference proteome</keyword>
<dbReference type="HOGENOM" id="CLU_480998_0_0_1"/>
<dbReference type="PROSITE" id="PS50088">
    <property type="entry name" value="ANK_REPEAT"/>
    <property type="match status" value="3"/>
</dbReference>
<dbReference type="Pfam" id="PF12796">
    <property type="entry name" value="Ank_2"/>
    <property type="match status" value="4"/>
</dbReference>
<dbReference type="EMBL" id="AACB03000004">
    <property type="protein sequence ID" value="KAE8302071.1"/>
    <property type="molecule type" value="Genomic_DNA"/>
</dbReference>
<dbReference type="InterPro" id="IPR036770">
    <property type="entry name" value="Ankyrin_rpt-contain_sf"/>
</dbReference>